<dbReference type="InterPro" id="IPR012337">
    <property type="entry name" value="RNaseH-like_sf"/>
</dbReference>
<proteinExistence type="predicted"/>
<organism evidence="2 3">
    <name type="scientific">Esox lucius</name>
    <name type="common">Northern pike</name>
    <dbReference type="NCBI Taxonomy" id="8010"/>
    <lineage>
        <taxon>Eukaryota</taxon>
        <taxon>Metazoa</taxon>
        <taxon>Chordata</taxon>
        <taxon>Craniata</taxon>
        <taxon>Vertebrata</taxon>
        <taxon>Euteleostomi</taxon>
        <taxon>Actinopterygii</taxon>
        <taxon>Neopterygii</taxon>
        <taxon>Teleostei</taxon>
        <taxon>Protacanthopterygii</taxon>
        <taxon>Esociformes</taxon>
        <taxon>Esocidae</taxon>
        <taxon>Esox</taxon>
    </lineage>
</organism>
<dbReference type="Pfam" id="PF05699">
    <property type="entry name" value="Dimer_Tnp_hAT"/>
    <property type="match status" value="1"/>
</dbReference>
<evidence type="ECO:0000313" key="2">
    <source>
        <dbReference type="Ensembl" id="ENSELUP00000095484.1"/>
    </source>
</evidence>
<dbReference type="AlphaFoldDB" id="A0AAY5L2Z6"/>
<keyword evidence="3" id="KW-1185">Reference proteome</keyword>
<dbReference type="PANTHER" id="PTHR45913">
    <property type="entry name" value="EPM2A-INTERACTING PROTEIN 1"/>
    <property type="match status" value="1"/>
</dbReference>
<dbReference type="Ensembl" id="ENSELUT00000038778.3">
    <property type="protein sequence ID" value="ENSELUP00000095484.1"/>
    <property type="gene ID" value="ENSELUG00000014245.3"/>
</dbReference>
<dbReference type="PANTHER" id="PTHR45913:SF10">
    <property type="entry name" value="DUF4371 DOMAIN-CONTAINING PROTEIN"/>
    <property type="match status" value="1"/>
</dbReference>
<reference evidence="2" key="2">
    <citation type="submission" date="2025-08" db="UniProtKB">
        <authorList>
            <consortium name="Ensembl"/>
        </authorList>
    </citation>
    <scope>IDENTIFICATION</scope>
</reference>
<name>A0AAY5L2Z6_ESOLU</name>
<protein>
    <recommendedName>
        <fullName evidence="1">HAT C-terminal dimerisation domain-containing protein</fullName>
    </recommendedName>
</protein>
<dbReference type="Proteomes" id="UP000265140">
    <property type="component" value="Chromosome 1"/>
</dbReference>
<sequence>RVQTSQQQLRVWTRQGDGNSASFAGALAIVKNGKPFTDGEYAKTFMLDVANELFDDFPNKDKIIKRIKDMPLSARTVHDRSIMMENQVEETQIKDINCSIIARYAAGYTLHEESLAVLTMKGTTRGEDLFTSFVEFTKENKLLMDKLISVCTDGAPCMLGKNKGFVALLREHEKRAILSFHCILHQEALCSLTCDQELGEVMSLVIRVFNFIVARALNDRQFKALLEEVGNHYPGLLLHSNVRWLSRGKVLRRFAACLSEIRTFLEMKGVKHPELDNTDWLLQFHYLVYITGHLIQLNVKMQGIGNTISSLQQAVFAFESKLEVFLWDIETGRLLHFERLQQFRDACLASDSTQHLDLHSSLKIDLTCIPGDFELKVADLKASDMWMSKFKSLNGELESLAQQRLILKTWNELPVTYHTMQRVSIAVLTMFGSTYACEQSFSHMRNIKTNLRSRLTDGSLNAYMKLNLTTRPLDHFQKLVVFL</sequence>
<evidence type="ECO:0000313" key="3">
    <source>
        <dbReference type="Proteomes" id="UP000265140"/>
    </source>
</evidence>
<dbReference type="GO" id="GO:0046983">
    <property type="term" value="F:protein dimerization activity"/>
    <property type="evidence" value="ECO:0007669"/>
    <property type="project" value="InterPro"/>
</dbReference>
<dbReference type="InterPro" id="IPR008906">
    <property type="entry name" value="HATC_C_dom"/>
</dbReference>
<accession>A0AAY5L2Z6</accession>
<reference evidence="2" key="3">
    <citation type="submission" date="2025-09" db="UniProtKB">
        <authorList>
            <consortium name="Ensembl"/>
        </authorList>
    </citation>
    <scope>IDENTIFICATION</scope>
</reference>
<feature type="domain" description="HAT C-terminal dimerisation" evidence="1">
    <location>
        <begin position="402"/>
        <end position="465"/>
    </location>
</feature>
<reference evidence="2 3" key="1">
    <citation type="submission" date="2020-02" db="EMBL/GenBank/DDBJ databases">
        <title>Esox lucius (northern pike) genome, fEsoLuc1, primary haplotype.</title>
        <authorList>
            <person name="Myers G."/>
            <person name="Karagic N."/>
            <person name="Meyer A."/>
            <person name="Pippel M."/>
            <person name="Reichard M."/>
            <person name="Winkler S."/>
            <person name="Tracey A."/>
            <person name="Sims Y."/>
            <person name="Howe K."/>
            <person name="Rhie A."/>
            <person name="Formenti G."/>
            <person name="Durbin R."/>
            <person name="Fedrigo O."/>
            <person name="Jarvis E.D."/>
        </authorList>
    </citation>
    <scope>NUCLEOTIDE SEQUENCE [LARGE SCALE GENOMIC DNA]</scope>
</reference>
<evidence type="ECO:0000259" key="1">
    <source>
        <dbReference type="Pfam" id="PF05699"/>
    </source>
</evidence>
<dbReference type="SUPFAM" id="SSF53098">
    <property type="entry name" value="Ribonuclease H-like"/>
    <property type="match status" value="1"/>
</dbReference>
<dbReference type="GeneTree" id="ENSGT00950000182812"/>